<protein>
    <submittedName>
        <fullName evidence="2">Uncharacterized protein</fullName>
    </submittedName>
</protein>
<accession>A0A6A5FSU7</accession>
<evidence type="ECO:0000313" key="2">
    <source>
        <dbReference type="EMBL" id="KAF1395680.1"/>
    </source>
</evidence>
<comment type="caution">
    <text evidence="2">The sequence shown here is derived from an EMBL/GenBank/DDBJ whole genome shotgun (WGS) entry which is preliminary data.</text>
</comment>
<gene>
    <name evidence="2" type="ORF">PFLUV_G00014190</name>
</gene>
<proteinExistence type="predicted"/>
<dbReference type="EMBL" id="VHII01000001">
    <property type="protein sequence ID" value="KAF1395680.1"/>
    <property type="molecule type" value="Genomic_DNA"/>
</dbReference>
<feature type="region of interest" description="Disordered" evidence="1">
    <location>
        <begin position="68"/>
        <end position="90"/>
    </location>
</feature>
<evidence type="ECO:0000256" key="1">
    <source>
        <dbReference type="SAM" id="MobiDB-lite"/>
    </source>
</evidence>
<evidence type="ECO:0000313" key="3">
    <source>
        <dbReference type="Proteomes" id="UP000465112"/>
    </source>
</evidence>
<reference evidence="2 3" key="1">
    <citation type="submission" date="2019-06" db="EMBL/GenBank/DDBJ databases">
        <title>A chromosome-scale genome assembly of the European perch, Perca fluviatilis.</title>
        <authorList>
            <person name="Roques C."/>
            <person name="Zahm M."/>
            <person name="Cabau C."/>
            <person name="Klopp C."/>
            <person name="Bouchez O."/>
            <person name="Donnadieu C."/>
            <person name="Kuhl H."/>
            <person name="Gislard M."/>
            <person name="Guendouz S."/>
            <person name="Journot L."/>
            <person name="Haffray P."/>
            <person name="Bestin A."/>
            <person name="Morvezen R."/>
            <person name="Feron R."/>
            <person name="Wen M."/>
            <person name="Jouanno E."/>
            <person name="Herpin A."/>
            <person name="Schartl M."/>
            <person name="Postlethwait J."/>
            <person name="Schaerlinger B."/>
            <person name="Chardard D."/>
            <person name="Lecocq T."/>
            <person name="Poncet C."/>
            <person name="Jaffrelo L."/>
            <person name="Lampietro C."/>
            <person name="Guiguen Y."/>
        </authorList>
    </citation>
    <scope>NUCLEOTIDE SEQUENCE [LARGE SCALE GENOMIC DNA]</scope>
    <source>
        <tissue evidence="2">Blood</tissue>
    </source>
</reference>
<sequence length="90" mass="9851">MRYGKSFVAAREAGLQTRQDYHRQTPPSDISAFNSPHAPDRIDLSFQPTDLYMAAGCSIRHLSASKPNGMTEGIEPPHVGEATFTGCRNS</sequence>
<name>A0A6A5FSU7_PERFL</name>
<dbReference type="AlphaFoldDB" id="A0A6A5FSU7"/>
<organism evidence="2 3">
    <name type="scientific">Perca fluviatilis</name>
    <name type="common">European perch</name>
    <dbReference type="NCBI Taxonomy" id="8168"/>
    <lineage>
        <taxon>Eukaryota</taxon>
        <taxon>Metazoa</taxon>
        <taxon>Chordata</taxon>
        <taxon>Craniata</taxon>
        <taxon>Vertebrata</taxon>
        <taxon>Euteleostomi</taxon>
        <taxon>Actinopterygii</taxon>
        <taxon>Neopterygii</taxon>
        <taxon>Teleostei</taxon>
        <taxon>Neoteleostei</taxon>
        <taxon>Acanthomorphata</taxon>
        <taxon>Eupercaria</taxon>
        <taxon>Perciformes</taxon>
        <taxon>Percoidei</taxon>
        <taxon>Percidae</taxon>
        <taxon>Percinae</taxon>
        <taxon>Perca</taxon>
    </lineage>
</organism>
<keyword evidence="3" id="KW-1185">Reference proteome</keyword>
<dbReference type="Proteomes" id="UP000465112">
    <property type="component" value="Chromosome 1"/>
</dbReference>